<proteinExistence type="inferred from homology"/>
<dbReference type="PANTHER" id="PTHR15323:SF6">
    <property type="entry name" value="CELL DIVISION CYCLE PROTEIN 123 HOMOLOG"/>
    <property type="match status" value="1"/>
</dbReference>
<name>A0A5N5QCK5_9AGAM</name>
<dbReference type="OrthoDB" id="360540at2759"/>
<gene>
    <name evidence="2" type="ORF">CTheo_7300</name>
</gene>
<accession>A0A5N5QCK5</accession>
<reference evidence="2 3" key="1">
    <citation type="journal article" date="2019" name="Fungal Biol. Biotechnol.">
        <title>Draft genome sequence of fastidious pathogen Ceratobasidium theobromae, which causes vascular-streak dieback in Theobroma cacao.</title>
        <authorList>
            <person name="Ali S.S."/>
            <person name="Asman A."/>
            <person name="Shao J."/>
            <person name="Firmansyah A.P."/>
            <person name="Susilo A.W."/>
            <person name="Rosmana A."/>
            <person name="McMahon P."/>
            <person name="Junaid M."/>
            <person name="Guest D."/>
            <person name="Kheng T.Y."/>
            <person name="Meinhardt L.W."/>
            <person name="Bailey B.A."/>
        </authorList>
    </citation>
    <scope>NUCLEOTIDE SEQUENCE [LARGE SCALE GENOMIC DNA]</scope>
    <source>
        <strain evidence="2 3">CT2</strain>
    </source>
</reference>
<organism evidence="2 3">
    <name type="scientific">Ceratobasidium theobromae</name>
    <dbReference type="NCBI Taxonomy" id="1582974"/>
    <lineage>
        <taxon>Eukaryota</taxon>
        <taxon>Fungi</taxon>
        <taxon>Dikarya</taxon>
        <taxon>Basidiomycota</taxon>
        <taxon>Agaricomycotina</taxon>
        <taxon>Agaricomycetes</taxon>
        <taxon>Cantharellales</taxon>
        <taxon>Ceratobasidiaceae</taxon>
        <taxon>Ceratobasidium</taxon>
    </lineage>
</organism>
<comment type="caution">
    <text evidence="2">The sequence shown here is derived from an EMBL/GenBank/DDBJ whole genome shotgun (WGS) entry which is preliminary data.</text>
</comment>
<dbReference type="Proteomes" id="UP000383932">
    <property type="component" value="Unassembled WGS sequence"/>
</dbReference>
<dbReference type="GO" id="GO:0005737">
    <property type="term" value="C:cytoplasm"/>
    <property type="evidence" value="ECO:0007669"/>
    <property type="project" value="TreeGrafter"/>
</dbReference>
<protein>
    <submittedName>
        <fullName evidence="2">Cell division cycle protein</fullName>
    </submittedName>
</protein>
<sequence length="415" mass="46742">MSLLDSTGVDGSPLFPPLRRADVLACQTSSWYPTFERKTIKSTIITGLGEDFRAYLESDGLIIPEGAEDRIPIGDLSSDDEMESDSDDEPMARFSFPELDRQIRQTISAYTAVFPKLNWTAPKDARWMLASSAPLRCTSPADVYLLLKSSDFTMHDLDENCIFQGCVDRVHTEDGQPTNGSRNGVINGFTADSSSITSSLSEKDNSVQLELVLKKWYEIERSREVRCFIRNNRLLAISQRDPNFFEHLLPQEIQNGIRSTVLSFWQSEIRSKFANGQVTNYPLDVMDLLLTRDLSRAHVVDFNPFAPRTDPLLFEWPELAELHNQAEQAEIELGVQSLRLGEDALASEPSVLRSTFPLLRVVTSPNQSARPMYSHNMIPADALSDNAMRFAAEIAVEMAQREREVQEAEARASER</sequence>
<keyword evidence="3" id="KW-1185">Reference proteome</keyword>
<keyword evidence="2" id="KW-0131">Cell cycle</keyword>
<dbReference type="InterPro" id="IPR009772">
    <property type="entry name" value="CDC123"/>
</dbReference>
<dbReference type="PANTHER" id="PTHR15323">
    <property type="entry name" value="D123 PROTEIN"/>
    <property type="match status" value="1"/>
</dbReference>
<dbReference type="AlphaFoldDB" id="A0A5N5QCK5"/>
<evidence type="ECO:0000313" key="3">
    <source>
        <dbReference type="Proteomes" id="UP000383932"/>
    </source>
</evidence>
<dbReference type="GO" id="GO:0051301">
    <property type="term" value="P:cell division"/>
    <property type="evidence" value="ECO:0007669"/>
    <property type="project" value="UniProtKB-KW"/>
</dbReference>
<comment type="similarity">
    <text evidence="1">Belongs to the CDC123 family.</text>
</comment>
<keyword evidence="2" id="KW-0132">Cell division</keyword>
<evidence type="ECO:0000313" key="2">
    <source>
        <dbReference type="EMBL" id="KAB5589263.1"/>
    </source>
</evidence>
<evidence type="ECO:0000256" key="1">
    <source>
        <dbReference type="ARBA" id="ARBA00011047"/>
    </source>
</evidence>
<dbReference type="Pfam" id="PF07065">
    <property type="entry name" value="D123"/>
    <property type="match status" value="1"/>
</dbReference>
<dbReference type="EMBL" id="SSOP01000295">
    <property type="protein sequence ID" value="KAB5589263.1"/>
    <property type="molecule type" value="Genomic_DNA"/>
</dbReference>